<dbReference type="Gene3D" id="3.30.70.1020">
    <property type="entry name" value="Trehalose-6-phosphate phosphatase related protein, domain 2"/>
    <property type="match status" value="1"/>
</dbReference>
<dbReference type="GO" id="GO:0004805">
    <property type="term" value="F:trehalose-phosphatase activity"/>
    <property type="evidence" value="ECO:0007669"/>
    <property type="project" value="UniProtKB-EC"/>
</dbReference>
<dbReference type="EC" id="3.1.3.12" evidence="4"/>
<sequence>MHAPFAPSEAHGRSALPLEDLLNPHDCAFFFDVDGTLIDIAIHPDAVTVPKTLLKTLETLDRETGGALALVSGRTVAGLDALFSPLRLAASGVHGGEMRLSADAEIDRQSPELEKDIRHGLVDLTRHIEGVLVEDKKSTVALHYRLNPEAGPELKSLLERFVSEAGNGLSLLPGRLVFEVKRASHDKGSAVRQFMQMPAFAGRTPVFMGDDVTDEAAFAVMKDMGGVVVSVGRDLPIADAVLPQAEDVRALLETLAETARRN</sequence>
<dbReference type="InterPro" id="IPR044651">
    <property type="entry name" value="OTSB-like"/>
</dbReference>
<comment type="similarity">
    <text evidence="2 4">Belongs to the trehalose phosphatase family.</text>
</comment>
<name>A0A917BJY2_9HYPH</name>
<organism evidence="5 6">
    <name type="scientific">Azorhizobium oxalatiphilum</name>
    <dbReference type="NCBI Taxonomy" id="980631"/>
    <lineage>
        <taxon>Bacteria</taxon>
        <taxon>Pseudomonadati</taxon>
        <taxon>Pseudomonadota</taxon>
        <taxon>Alphaproteobacteria</taxon>
        <taxon>Hyphomicrobiales</taxon>
        <taxon>Xanthobacteraceae</taxon>
        <taxon>Azorhizobium</taxon>
    </lineage>
</organism>
<dbReference type="GO" id="GO:0005992">
    <property type="term" value="P:trehalose biosynthetic process"/>
    <property type="evidence" value="ECO:0007669"/>
    <property type="project" value="InterPro"/>
</dbReference>
<reference evidence="5" key="1">
    <citation type="journal article" date="2014" name="Int. J. Syst. Evol. Microbiol.">
        <title>Complete genome sequence of Corynebacterium casei LMG S-19264T (=DSM 44701T), isolated from a smear-ripened cheese.</title>
        <authorList>
            <consortium name="US DOE Joint Genome Institute (JGI-PGF)"/>
            <person name="Walter F."/>
            <person name="Albersmeier A."/>
            <person name="Kalinowski J."/>
            <person name="Ruckert C."/>
        </authorList>
    </citation>
    <scope>NUCLEOTIDE SEQUENCE</scope>
    <source>
        <strain evidence="5">CCM 7897</strain>
    </source>
</reference>
<dbReference type="RefSeq" id="WP_188574650.1">
    <property type="nucleotide sequence ID" value="NZ_BMCT01000001.1"/>
</dbReference>
<comment type="function">
    <text evidence="4">Removes the phosphate from trehalose 6-phosphate to produce free trehalose.</text>
</comment>
<dbReference type="PANTHER" id="PTHR43768:SF3">
    <property type="entry name" value="TREHALOSE 6-PHOSPHATE PHOSPHATASE"/>
    <property type="match status" value="1"/>
</dbReference>
<comment type="caution">
    <text evidence="5">The sequence shown here is derived from an EMBL/GenBank/DDBJ whole genome shotgun (WGS) entry which is preliminary data.</text>
</comment>
<gene>
    <name evidence="5" type="primary">otsB</name>
    <name evidence="5" type="ORF">GCM10007301_02470</name>
</gene>
<evidence type="ECO:0000256" key="3">
    <source>
        <dbReference type="ARBA" id="ARBA00022801"/>
    </source>
</evidence>
<dbReference type="InterPro" id="IPR006379">
    <property type="entry name" value="HAD-SF_hydro_IIB"/>
</dbReference>
<evidence type="ECO:0000256" key="2">
    <source>
        <dbReference type="ARBA" id="ARBA00008770"/>
    </source>
</evidence>
<dbReference type="InterPro" id="IPR023214">
    <property type="entry name" value="HAD_sf"/>
</dbReference>
<keyword evidence="4" id="KW-0479">Metal-binding</keyword>
<dbReference type="EMBL" id="BMCT01000001">
    <property type="protein sequence ID" value="GGF46459.1"/>
    <property type="molecule type" value="Genomic_DNA"/>
</dbReference>
<dbReference type="Pfam" id="PF02358">
    <property type="entry name" value="Trehalose_PPase"/>
    <property type="match status" value="1"/>
</dbReference>
<keyword evidence="4" id="KW-0460">Magnesium</keyword>
<comment type="pathway">
    <text evidence="1 4">Glycan biosynthesis; trehalose biosynthesis.</text>
</comment>
<dbReference type="SUPFAM" id="SSF56784">
    <property type="entry name" value="HAD-like"/>
    <property type="match status" value="1"/>
</dbReference>
<evidence type="ECO:0000256" key="1">
    <source>
        <dbReference type="ARBA" id="ARBA00005199"/>
    </source>
</evidence>
<dbReference type="InterPro" id="IPR036412">
    <property type="entry name" value="HAD-like_sf"/>
</dbReference>
<comment type="catalytic activity">
    <reaction evidence="4">
        <text>alpha,alpha-trehalose 6-phosphate + H2O = alpha,alpha-trehalose + phosphate</text>
        <dbReference type="Rhea" id="RHEA:23420"/>
        <dbReference type="ChEBI" id="CHEBI:15377"/>
        <dbReference type="ChEBI" id="CHEBI:16551"/>
        <dbReference type="ChEBI" id="CHEBI:43474"/>
        <dbReference type="ChEBI" id="CHEBI:58429"/>
        <dbReference type="EC" id="3.1.3.12"/>
    </reaction>
</comment>
<dbReference type="GO" id="GO:0046872">
    <property type="term" value="F:metal ion binding"/>
    <property type="evidence" value="ECO:0007669"/>
    <property type="project" value="UniProtKB-KW"/>
</dbReference>
<keyword evidence="3 4" id="KW-0378">Hydrolase</keyword>
<evidence type="ECO:0000256" key="4">
    <source>
        <dbReference type="RuleBase" id="RU361117"/>
    </source>
</evidence>
<dbReference type="CDD" id="cd01627">
    <property type="entry name" value="HAD_TPP"/>
    <property type="match status" value="1"/>
</dbReference>
<dbReference type="NCBIfam" id="TIGR00685">
    <property type="entry name" value="T6PP"/>
    <property type="match status" value="1"/>
</dbReference>
<protein>
    <recommendedName>
        <fullName evidence="4">Trehalose 6-phosphate phosphatase</fullName>
        <ecNumber evidence="4">3.1.3.12</ecNumber>
    </recommendedName>
</protein>
<dbReference type="NCBIfam" id="TIGR01484">
    <property type="entry name" value="HAD-SF-IIB"/>
    <property type="match status" value="1"/>
</dbReference>
<proteinExistence type="inferred from homology"/>
<dbReference type="Gene3D" id="3.40.50.1000">
    <property type="entry name" value="HAD superfamily/HAD-like"/>
    <property type="match status" value="1"/>
</dbReference>
<evidence type="ECO:0000313" key="5">
    <source>
        <dbReference type="EMBL" id="GGF46459.1"/>
    </source>
</evidence>
<dbReference type="InterPro" id="IPR003337">
    <property type="entry name" value="Trehalose_PPase"/>
</dbReference>
<reference evidence="5" key="2">
    <citation type="submission" date="2020-09" db="EMBL/GenBank/DDBJ databases">
        <authorList>
            <person name="Sun Q."/>
            <person name="Sedlacek I."/>
        </authorList>
    </citation>
    <scope>NUCLEOTIDE SEQUENCE</scope>
    <source>
        <strain evidence="5">CCM 7897</strain>
    </source>
</reference>
<dbReference type="Proteomes" id="UP000606044">
    <property type="component" value="Unassembled WGS sequence"/>
</dbReference>
<evidence type="ECO:0000313" key="6">
    <source>
        <dbReference type="Proteomes" id="UP000606044"/>
    </source>
</evidence>
<dbReference type="AlphaFoldDB" id="A0A917BJY2"/>
<dbReference type="PANTHER" id="PTHR43768">
    <property type="entry name" value="TREHALOSE 6-PHOSPHATE PHOSPHATASE"/>
    <property type="match status" value="1"/>
</dbReference>
<keyword evidence="6" id="KW-1185">Reference proteome</keyword>
<comment type="cofactor">
    <cofactor evidence="4">
        <name>Mg(2+)</name>
        <dbReference type="ChEBI" id="CHEBI:18420"/>
    </cofactor>
</comment>
<accession>A0A917BJY2</accession>